<protein>
    <submittedName>
        <fullName evidence="1">Uncharacterized protein</fullName>
    </submittedName>
</protein>
<accession>A0A2U9SG04</accession>
<dbReference type="AlphaFoldDB" id="A0A2U9SG04"/>
<evidence type="ECO:0000313" key="1">
    <source>
        <dbReference type="EMBL" id="AWU97971.1"/>
    </source>
</evidence>
<gene>
    <name evidence="1" type="ORF">DM194_27215</name>
</gene>
<reference evidence="1 2" key="1">
    <citation type="submission" date="2018-06" db="EMBL/GenBank/DDBJ databases">
        <title>Complete genome sequencing of Azospirillum sp. M2T2B2.</title>
        <authorList>
            <person name="Heo J."/>
            <person name="Kim S.-J."/>
            <person name="Kwon S.-W."/>
            <person name="Anandham R."/>
        </authorList>
    </citation>
    <scope>NUCLEOTIDE SEQUENCE [LARGE SCALE GENOMIC DNA]</scope>
    <source>
        <strain evidence="1 2">M2T2B2</strain>
        <plasmid evidence="1 2">unnamed5</plasmid>
    </source>
</reference>
<sequence length="293" mass="31899">MTPQSPPLLPQQIAPVDDRQTALTARHLGGDPEGLYGYFMALRAESDRALAGLPPAAGKPYPYGRCEEITRDLFARLSQRLAQPAGPVERALRAFVEEGGVLQSVWGVLRGQYFQNALQIGALYVDVSNDTVVVTKPKVEILPIGSSGLVPVRDLDHFRQTAERYWGATLYANHLAPTLAPLLPVLSVSPGRLAPGLQSACDYMIALMCRDRFRDAERWLETGPAPPADLAAACLAAIPADLRPLTGQPRLEAVAACRRAREAACWADPDWRTARVLDYLRLMRGAASYTSGQ</sequence>
<keyword evidence="2" id="KW-1185">Reference proteome</keyword>
<name>A0A2U9SG04_9PROT</name>
<evidence type="ECO:0000313" key="2">
    <source>
        <dbReference type="Proteomes" id="UP000249605"/>
    </source>
</evidence>
<keyword evidence="1" id="KW-0614">Plasmid</keyword>
<organism evidence="1 2">
    <name type="scientific">Azospirillum ramasamyi</name>
    <dbReference type="NCBI Taxonomy" id="682998"/>
    <lineage>
        <taxon>Bacteria</taxon>
        <taxon>Pseudomonadati</taxon>
        <taxon>Pseudomonadota</taxon>
        <taxon>Alphaproteobacteria</taxon>
        <taxon>Rhodospirillales</taxon>
        <taxon>Azospirillaceae</taxon>
        <taxon>Azospirillum</taxon>
    </lineage>
</organism>
<dbReference type="Proteomes" id="UP000249605">
    <property type="component" value="Plasmid unnamed5"/>
</dbReference>
<proteinExistence type="predicted"/>
<dbReference type="RefSeq" id="WP_111070761.1">
    <property type="nucleotide sequence ID" value="NZ_CP029835.1"/>
</dbReference>
<geneLocation type="plasmid" evidence="1 2">
    <name>unnamed5</name>
</geneLocation>
<dbReference type="OrthoDB" id="5573608at2"/>
<dbReference type="KEGG" id="azm:DM194_27215"/>
<dbReference type="EMBL" id="CP029835">
    <property type="protein sequence ID" value="AWU97971.1"/>
    <property type="molecule type" value="Genomic_DNA"/>
</dbReference>